<dbReference type="OrthoDB" id="9782387at2"/>
<evidence type="ECO:0008006" key="3">
    <source>
        <dbReference type="Google" id="ProtNLM"/>
    </source>
</evidence>
<dbReference type="EMBL" id="ACCF01000246">
    <property type="protein sequence ID" value="EEF65949.1"/>
    <property type="molecule type" value="Genomic_DNA"/>
</dbReference>
<dbReference type="HOGENOM" id="CLU_2369028_0_0_9"/>
<sequence>MNAKQVPVWIRHVYVNASLNPPEQLFALGEFLGTLHNVKAVDVLPYHTMGKVKYEQLGLDYPLEGIPQATMEQARQARSTILQGMRKARREEKAE</sequence>
<dbReference type="Gene3D" id="3.80.30.10">
    <property type="entry name" value="pyruvate-formate lyase- activating enzyme"/>
    <property type="match status" value="1"/>
</dbReference>
<dbReference type="AlphaFoldDB" id="B9YDM9"/>
<gene>
    <name evidence="1" type="ORF">HOLDEFILI_03952</name>
</gene>
<dbReference type="Proteomes" id="UP000005950">
    <property type="component" value="Unassembled WGS sequence"/>
</dbReference>
<protein>
    <recommendedName>
        <fullName evidence="3">[Formate-C-acetyltransferase]-activating enzyme</fullName>
    </recommendedName>
</protein>
<organism evidence="1 2">
    <name type="scientific">Holdemania filiformis DSM 12042</name>
    <dbReference type="NCBI Taxonomy" id="545696"/>
    <lineage>
        <taxon>Bacteria</taxon>
        <taxon>Bacillati</taxon>
        <taxon>Bacillota</taxon>
        <taxon>Erysipelotrichia</taxon>
        <taxon>Erysipelotrichales</taxon>
        <taxon>Erysipelotrichaceae</taxon>
        <taxon>Holdemania</taxon>
    </lineage>
</organism>
<proteinExistence type="predicted"/>
<accession>B9YDM9</accession>
<comment type="caution">
    <text evidence="1">The sequence shown here is derived from an EMBL/GenBank/DDBJ whole genome shotgun (WGS) entry which is preliminary data.</text>
</comment>
<name>B9YDM9_9FIRM</name>
<dbReference type="eggNOG" id="COG1180">
    <property type="taxonomic scope" value="Bacteria"/>
</dbReference>
<reference evidence="1 2" key="2">
    <citation type="submission" date="2009-02" db="EMBL/GenBank/DDBJ databases">
        <title>Draft genome sequence of Holdemania filiformis DSM 12042.</title>
        <authorList>
            <person name="Sudarsanam P."/>
            <person name="Ley R."/>
            <person name="Guruge J."/>
            <person name="Turnbaugh P.J."/>
            <person name="Mahowald M."/>
            <person name="Liep D."/>
            <person name="Gordon J."/>
        </authorList>
    </citation>
    <scope>NUCLEOTIDE SEQUENCE [LARGE SCALE GENOMIC DNA]</scope>
    <source>
        <strain evidence="1 2">DSM 12042</strain>
    </source>
</reference>
<evidence type="ECO:0000313" key="2">
    <source>
        <dbReference type="Proteomes" id="UP000005950"/>
    </source>
</evidence>
<evidence type="ECO:0000313" key="1">
    <source>
        <dbReference type="EMBL" id="EEF65949.1"/>
    </source>
</evidence>
<dbReference type="STRING" id="545696.HOLDEFILI_03952"/>
<reference evidence="1 2" key="1">
    <citation type="submission" date="2008-12" db="EMBL/GenBank/DDBJ databases">
        <authorList>
            <person name="Fulton L."/>
            <person name="Clifton S."/>
            <person name="Fulton B."/>
            <person name="Xu J."/>
            <person name="Minx P."/>
            <person name="Pepin K.H."/>
            <person name="Johnson M."/>
            <person name="Bhonagiri V."/>
            <person name="Nash W.E."/>
            <person name="Mardis E.R."/>
            <person name="Wilson R.K."/>
        </authorList>
    </citation>
    <scope>NUCLEOTIDE SEQUENCE [LARGE SCALE GENOMIC DNA]</scope>
    <source>
        <strain evidence="1 2">DSM 12042</strain>
    </source>
</reference>